<dbReference type="RefSeq" id="WP_380432607.1">
    <property type="nucleotide sequence ID" value="NZ_JBHSAC010000076.1"/>
</dbReference>
<dbReference type="EMBL" id="JBHSAC010000076">
    <property type="protein sequence ID" value="MFC3932882.1"/>
    <property type="molecule type" value="Genomic_DNA"/>
</dbReference>
<name>A0ABV8D387_9STRE</name>
<dbReference type="Proteomes" id="UP001595901">
    <property type="component" value="Unassembled WGS sequence"/>
</dbReference>
<accession>A0ABV8D387</accession>
<protein>
    <submittedName>
        <fullName evidence="2">Thiopeptide-type bacteriocin biosynthesis protein</fullName>
    </submittedName>
</protein>
<dbReference type="Pfam" id="PF14028">
    <property type="entry name" value="Lant_dehydr_C"/>
    <property type="match status" value="1"/>
</dbReference>
<organism evidence="2 3">
    <name type="scientific">Streptococcus dentapri</name>
    <dbReference type="NCBI Taxonomy" id="573564"/>
    <lineage>
        <taxon>Bacteria</taxon>
        <taxon>Bacillati</taxon>
        <taxon>Bacillota</taxon>
        <taxon>Bacilli</taxon>
        <taxon>Lactobacillales</taxon>
        <taxon>Streptococcaceae</taxon>
        <taxon>Streptococcus</taxon>
    </lineage>
</organism>
<gene>
    <name evidence="2" type="ORF">ACFOSE_08995</name>
</gene>
<proteinExistence type="predicted"/>
<reference evidence="3" key="1">
    <citation type="journal article" date="2019" name="Int. J. Syst. Evol. Microbiol.">
        <title>The Global Catalogue of Microorganisms (GCM) 10K type strain sequencing project: providing services to taxonomists for standard genome sequencing and annotation.</title>
        <authorList>
            <consortium name="The Broad Institute Genomics Platform"/>
            <consortium name="The Broad Institute Genome Sequencing Center for Infectious Disease"/>
            <person name="Wu L."/>
            <person name="Ma J."/>
        </authorList>
    </citation>
    <scope>NUCLEOTIDE SEQUENCE [LARGE SCALE GENOMIC DNA]</scope>
    <source>
        <strain evidence="3">CCUG 58728</strain>
    </source>
</reference>
<evidence type="ECO:0000313" key="3">
    <source>
        <dbReference type="Proteomes" id="UP001595901"/>
    </source>
</evidence>
<evidence type="ECO:0000313" key="2">
    <source>
        <dbReference type="EMBL" id="MFC3932882.1"/>
    </source>
</evidence>
<sequence length="281" mass="33562">MNTNWKSYHMFLWDYSVFDSVIMYMYSLLNDEEKEKLFFIRYWEGGPHLRVRVQESASQRIEVILNMAIQHTIKQYPYIRNIELNKEKYYLEAFTDGEKIDVKQMPWYANMSIEQIPYNPELDRYGGKYLIEYSEKLFCISSKLTNKLLNLKLSSLKKIIIFYYCITEITKSNLPSEEFIGKFYSLGEQFWRNLGVKQSLDEREMFKIHTLASKLHLQPLLEEFIEKLGDLYIVIFNSNHDYADSVLFSHLHMFANRLGINISTELACYSFLEGKVNYDFE</sequence>
<feature type="domain" description="Thiopeptide-type bacteriocin biosynthesis" evidence="1">
    <location>
        <begin position="5"/>
        <end position="273"/>
    </location>
</feature>
<evidence type="ECO:0000259" key="1">
    <source>
        <dbReference type="Pfam" id="PF14028"/>
    </source>
</evidence>
<keyword evidence="3" id="KW-1185">Reference proteome</keyword>
<dbReference type="InterPro" id="IPR023809">
    <property type="entry name" value="Thiopep_bacteriocin_synth_dom"/>
</dbReference>
<comment type="caution">
    <text evidence="2">The sequence shown here is derived from an EMBL/GenBank/DDBJ whole genome shotgun (WGS) entry which is preliminary data.</text>
</comment>
<dbReference type="NCBIfam" id="TIGR03891">
    <property type="entry name" value="thiopep_ocin"/>
    <property type="match status" value="1"/>
</dbReference>